<accession>A0A2K9BDU9</accession>
<dbReference type="InterPro" id="IPR010285">
    <property type="entry name" value="DNA_helicase_pif1-like_DEAD"/>
</dbReference>
<dbReference type="Proteomes" id="UP000232491">
    <property type="component" value="Chromosome"/>
</dbReference>
<protein>
    <recommendedName>
        <fullName evidence="1">DNA helicase Pif1-like DEAD-box helicase domain-containing protein</fullName>
    </recommendedName>
</protein>
<evidence type="ECO:0000313" key="3">
    <source>
        <dbReference type="Proteomes" id="UP000232491"/>
    </source>
</evidence>
<dbReference type="InterPro" id="IPR051055">
    <property type="entry name" value="PIF1_helicase"/>
</dbReference>
<proteinExistence type="predicted"/>
<dbReference type="Pfam" id="PF05970">
    <property type="entry name" value="PIF1"/>
    <property type="match status" value="1"/>
</dbReference>
<gene>
    <name evidence="2" type="ORF">BB215W447A_1175</name>
</gene>
<sequence>MDESGYHYDADALRALDDPRSTVFLTGKAGAGKSTLIRHWRSLHPNRNILTLAPTGIAALNVQGVTMHRFMHAGPSITPAKAAAKGRELSGDRLYRALDAIVLDEVSMARADLMDCLDRFLKGARESRLPFGGVKMILTGDLAQLPPVIDMRGPEARVFRPGGQWEGPWFFQSKAIRTVMDKGLLDGVMLEGVHRQSDPLFKAALDDLRDGRPSSQTLALLNRTVGRPCDPGRDIILCSTNRRADRINRMMLDRLPGGPMLFRSQRSGEWSQRLEPAPAELRVKPGMRVMMLSNDRGGLWANGSMACS</sequence>
<dbReference type="Gene3D" id="3.40.50.300">
    <property type="entry name" value="P-loop containing nucleotide triphosphate hydrolases"/>
    <property type="match status" value="1"/>
</dbReference>
<dbReference type="PANTHER" id="PTHR47642">
    <property type="entry name" value="ATP-DEPENDENT DNA HELICASE"/>
    <property type="match status" value="1"/>
</dbReference>
<dbReference type="GO" id="GO:0000723">
    <property type="term" value="P:telomere maintenance"/>
    <property type="evidence" value="ECO:0007669"/>
    <property type="project" value="InterPro"/>
</dbReference>
<reference evidence="2 3" key="1">
    <citation type="submission" date="2017-05" db="EMBL/GenBank/DDBJ databases">
        <title>Comparative genomics and methylome analysis of the gut commensal Bifidobacterium breve.</title>
        <authorList>
            <person name="Bottacini F."/>
            <person name="Morrissey R."/>
            <person name="Roberts R.J."/>
            <person name="James K."/>
            <person name="van Breen J."/>
            <person name="Egan M."/>
            <person name="Lambert J."/>
            <person name="van Limpt K."/>
            <person name="Stanton C."/>
            <person name="Knol J."/>
            <person name="O' Connell Motherway M."/>
            <person name="van Sinderen D."/>
        </authorList>
    </citation>
    <scope>NUCLEOTIDE SEQUENCE [LARGE SCALE GENOMIC DNA]</scope>
    <source>
        <strain evidence="2 3">215W447a</strain>
    </source>
</reference>
<organism evidence="2 3">
    <name type="scientific">Bifidobacterium breve</name>
    <dbReference type="NCBI Taxonomy" id="1685"/>
    <lineage>
        <taxon>Bacteria</taxon>
        <taxon>Bacillati</taxon>
        <taxon>Actinomycetota</taxon>
        <taxon>Actinomycetes</taxon>
        <taxon>Bifidobacteriales</taxon>
        <taxon>Bifidobacteriaceae</taxon>
        <taxon>Bifidobacterium</taxon>
    </lineage>
</organism>
<dbReference type="GO" id="GO:0006281">
    <property type="term" value="P:DNA repair"/>
    <property type="evidence" value="ECO:0007669"/>
    <property type="project" value="InterPro"/>
</dbReference>
<feature type="domain" description="DNA helicase Pif1-like DEAD-box helicase" evidence="1">
    <location>
        <begin position="20"/>
        <end position="151"/>
    </location>
</feature>
<dbReference type="SUPFAM" id="SSF52540">
    <property type="entry name" value="P-loop containing nucleoside triphosphate hydrolases"/>
    <property type="match status" value="2"/>
</dbReference>
<evidence type="ECO:0000313" key="2">
    <source>
        <dbReference type="EMBL" id="AUE03191.1"/>
    </source>
</evidence>
<evidence type="ECO:0000259" key="1">
    <source>
        <dbReference type="Pfam" id="PF05970"/>
    </source>
</evidence>
<dbReference type="RefSeq" id="WP_232783068.1">
    <property type="nucleotide sequence ID" value="NZ_CP021558.1"/>
</dbReference>
<dbReference type="GO" id="GO:0003678">
    <property type="term" value="F:DNA helicase activity"/>
    <property type="evidence" value="ECO:0007669"/>
    <property type="project" value="InterPro"/>
</dbReference>
<dbReference type="AlphaFoldDB" id="A0A2K9BDU9"/>
<name>A0A2K9BDU9_BIFBR</name>
<dbReference type="EMBL" id="CP021558">
    <property type="protein sequence ID" value="AUE03191.1"/>
    <property type="molecule type" value="Genomic_DNA"/>
</dbReference>
<dbReference type="InterPro" id="IPR027417">
    <property type="entry name" value="P-loop_NTPase"/>
</dbReference>